<accession>A0A7J6HB97</accession>
<organism evidence="1 2">
    <name type="scientific">Cannabis sativa</name>
    <name type="common">Hemp</name>
    <name type="synonym">Marijuana</name>
    <dbReference type="NCBI Taxonomy" id="3483"/>
    <lineage>
        <taxon>Eukaryota</taxon>
        <taxon>Viridiplantae</taxon>
        <taxon>Streptophyta</taxon>
        <taxon>Embryophyta</taxon>
        <taxon>Tracheophyta</taxon>
        <taxon>Spermatophyta</taxon>
        <taxon>Magnoliopsida</taxon>
        <taxon>eudicotyledons</taxon>
        <taxon>Gunneridae</taxon>
        <taxon>Pentapetalae</taxon>
        <taxon>rosids</taxon>
        <taxon>fabids</taxon>
        <taxon>Rosales</taxon>
        <taxon>Cannabaceae</taxon>
        <taxon>Cannabis</taxon>
    </lineage>
</organism>
<comment type="caution">
    <text evidence="1">The sequence shown here is derived from an EMBL/GenBank/DDBJ whole genome shotgun (WGS) entry which is preliminary data.</text>
</comment>
<evidence type="ECO:0008006" key="3">
    <source>
        <dbReference type="Google" id="ProtNLM"/>
    </source>
</evidence>
<keyword evidence="2" id="KW-1185">Reference proteome</keyword>
<name>A0A7J6HB97_CANSA</name>
<evidence type="ECO:0000313" key="1">
    <source>
        <dbReference type="EMBL" id="KAF4391888.1"/>
    </source>
</evidence>
<sequence>MFEAFAREWGSLIGKVEDVRVVNKIMKVCVCINITRPFKRGLRVSIDEKSTEVSLLFQYEHLPEFCDDCDIIGHKTLDFPLKDYQDDEIWPIQNGRYGSCMCAPSSPPRNRGQRGSGKHFESQFMNMREAGRIMEVANRSRLRRNTEEEFVATSISKSREREEELRVNKGVTLENEINAGEERPPFPSSLRELQSQDIQLHSNGILVEESETTESPLLGEQQHCPPELVLRVGESHGPIEIRNRDKGRSIVYSEVKVGKLFQSTFGPMVKTQKKKTWKRRTTSLNRHGASILLDGVVATQSDEGEWPSYGVKRKNDVVGTIEERIEKPNIPSGVSLMVVDDEVAQSVEKTRQAQ</sequence>
<gene>
    <name evidence="1" type="ORF">G4B88_007463</name>
</gene>
<reference evidence="1 2" key="1">
    <citation type="journal article" date="2020" name="bioRxiv">
        <title>Sequence and annotation of 42 cannabis genomes reveals extensive copy number variation in cannabinoid synthesis and pathogen resistance genes.</title>
        <authorList>
            <person name="Mckernan K.J."/>
            <person name="Helbert Y."/>
            <person name="Kane L.T."/>
            <person name="Ebling H."/>
            <person name="Zhang L."/>
            <person name="Liu B."/>
            <person name="Eaton Z."/>
            <person name="Mclaughlin S."/>
            <person name="Kingan S."/>
            <person name="Baybayan P."/>
            <person name="Concepcion G."/>
            <person name="Jordan M."/>
            <person name="Riva A."/>
            <person name="Barbazuk W."/>
            <person name="Harkins T."/>
        </authorList>
    </citation>
    <scope>NUCLEOTIDE SEQUENCE [LARGE SCALE GENOMIC DNA]</scope>
    <source>
        <strain evidence="2">cv. Jamaican Lion 4</strain>
        <tissue evidence="1">Leaf</tissue>
    </source>
</reference>
<dbReference type="Proteomes" id="UP000583929">
    <property type="component" value="Unassembled WGS sequence"/>
</dbReference>
<proteinExistence type="predicted"/>
<dbReference type="AlphaFoldDB" id="A0A7J6HB97"/>
<evidence type="ECO:0000313" key="2">
    <source>
        <dbReference type="Proteomes" id="UP000583929"/>
    </source>
</evidence>
<dbReference type="EMBL" id="JAATIQ010000055">
    <property type="protein sequence ID" value="KAF4391888.1"/>
    <property type="molecule type" value="Genomic_DNA"/>
</dbReference>
<protein>
    <recommendedName>
        <fullName evidence="3">Zinc knuckle CX2CX4HX4C domain-containing protein</fullName>
    </recommendedName>
</protein>